<protein>
    <recommendedName>
        <fullName evidence="4 9">N-(5'-phosphoribosyl)anthranilate isomerase</fullName>
        <shortName evidence="9">PRAI</shortName>
        <ecNumber evidence="3 9">5.3.1.24</ecNumber>
    </recommendedName>
</protein>
<dbReference type="UniPathway" id="UPA00035">
    <property type="reaction ID" value="UER00042"/>
</dbReference>
<dbReference type="InterPro" id="IPR044643">
    <property type="entry name" value="TrpF_fam"/>
</dbReference>
<comment type="catalytic activity">
    <reaction evidence="1 9">
        <text>N-(5-phospho-beta-D-ribosyl)anthranilate = 1-(2-carboxyphenylamino)-1-deoxy-D-ribulose 5-phosphate</text>
        <dbReference type="Rhea" id="RHEA:21540"/>
        <dbReference type="ChEBI" id="CHEBI:18277"/>
        <dbReference type="ChEBI" id="CHEBI:58613"/>
        <dbReference type="EC" id="5.3.1.24"/>
    </reaction>
</comment>
<accession>A0A0H3A8I0</accession>
<dbReference type="Proteomes" id="UP000009173">
    <property type="component" value="Chromosome"/>
</dbReference>
<dbReference type="SUPFAM" id="SSF51366">
    <property type="entry name" value="Ribulose-phoshate binding barrel"/>
    <property type="match status" value="1"/>
</dbReference>
<dbReference type="CDD" id="cd00405">
    <property type="entry name" value="PRAI"/>
    <property type="match status" value="1"/>
</dbReference>
<evidence type="ECO:0000256" key="8">
    <source>
        <dbReference type="ARBA" id="ARBA00023235"/>
    </source>
</evidence>
<evidence type="ECO:0000313" key="12">
    <source>
        <dbReference type="Proteomes" id="UP000009173"/>
    </source>
</evidence>
<evidence type="ECO:0000259" key="10">
    <source>
        <dbReference type="Pfam" id="PF00697"/>
    </source>
</evidence>
<dbReference type="InterPro" id="IPR001240">
    <property type="entry name" value="PRAI_dom"/>
</dbReference>
<evidence type="ECO:0000256" key="2">
    <source>
        <dbReference type="ARBA" id="ARBA00004664"/>
    </source>
</evidence>
<reference evidence="12" key="1">
    <citation type="journal article" date="2009" name="Environ. Microbiol.">
        <title>Contribution of mobile genetic elements to Desulfovibrio vulgaris genome plasticity.</title>
        <authorList>
            <person name="Walker C.B."/>
            <person name="Stolyar S."/>
            <person name="Chivian D."/>
            <person name="Pinel N."/>
            <person name="Gabster J.A."/>
            <person name="Dehal P.S."/>
            <person name="He Z."/>
            <person name="Yang Z.K."/>
            <person name="Yen H.C."/>
            <person name="Zhou J."/>
            <person name="Wall J.D."/>
            <person name="Hazen T.C."/>
            <person name="Arkin A.P."/>
            <person name="Stahl D.A."/>
        </authorList>
    </citation>
    <scope>NUCLEOTIDE SEQUENCE [LARGE SCALE GENOMIC DNA]</scope>
    <source>
        <strain evidence="12">DP4</strain>
    </source>
</reference>
<comment type="pathway">
    <text evidence="2 9">Amino-acid biosynthesis; L-tryptophan biosynthesis; L-tryptophan from chorismate: step 3/5.</text>
</comment>
<organism evidence="11 12">
    <name type="scientific">Nitratidesulfovibrio vulgaris (strain DP4)</name>
    <name type="common">Desulfovibrio vulgaris</name>
    <dbReference type="NCBI Taxonomy" id="391774"/>
    <lineage>
        <taxon>Bacteria</taxon>
        <taxon>Pseudomonadati</taxon>
        <taxon>Thermodesulfobacteriota</taxon>
        <taxon>Desulfovibrionia</taxon>
        <taxon>Desulfovibrionales</taxon>
        <taxon>Desulfovibrionaceae</taxon>
        <taxon>Nitratidesulfovibrio</taxon>
    </lineage>
</organism>
<keyword evidence="8 9" id="KW-0413">Isomerase</keyword>
<evidence type="ECO:0000256" key="1">
    <source>
        <dbReference type="ARBA" id="ARBA00001164"/>
    </source>
</evidence>
<feature type="domain" description="N-(5'phosphoribosyl) anthranilate isomerase (PRAI)" evidence="10">
    <location>
        <begin position="77"/>
        <end position="224"/>
    </location>
</feature>
<dbReference type="GO" id="GO:0000162">
    <property type="term" value="P:L-tryptophan biosynthetic process"/>
    <property type="evidence" value="ECO:0007669"/>
    <property type="project" value="UniProtKB-UniRule"/>
</dbReference>
<keyword evidence="7 9" id="KW-0057">Aromatic amino acid biosynthesis</keyword>
<dbReference type="InterPro" id="IPR013785">
    <property type="entry name" value="Aldolase_TIM"/>
</dbReference>
<keyword evidence="6 9" id="KW-0822">Tryptophan biosynthesis</keyword>
<dbReference type="PANTHER" id="PTHR42894:SF1">
    <property type="entry name" value="N-(5'-PHOSPHORIBOSYL)ANTHRANILATE ISOMERASE"/>
    <property type="match status" value="1"/>
</dbReference>
<dbReference type="HAMAP" id="MF_00135">
    <property type="entry name" value="PRAI"/>
    <property type="match status" value="1"/>
</dbReference>
<name>A0A0H3A8I0_NITV4</name>
<evidence type="ECO:0000256" key="5">
    <source>
        <dbReference type="ARBA" id="ARBA00022605"/>
    </source>
</evidence>
<comment type="similarity">
    <text evidence="9">Belongs to the TrpF family.</text>
</comment>
<evidence type="ECO:0000313" key="11">
    <source>
        <dbReference type="EMBL" id="ABM27775.1"/>
    </source>
</evidence>
<dbReference type="Pfam" id="PF00697">
    <property type="entry name" value="PRAI"/>
    <property type="match status" value="1"/>
</dbReference>
<evidence type="ECO:0000256" key="9">
    <source>
        <dbReference type="HAMAP-Rule" id="MF_00135"/>
    </source>
</evidence>
<sequence length="236" mass="25237">MRRGVPFSGCIQIAGVHDEDEARLLARCGVHAVGLPLRLPVNAEDLEEAAAARLVAGLPPIITPVVITYMDDADEADAFCTMLGVRHLQLHGTIRVDEMARLRRLRPDLYIIKSLVVRTRGKGDNGDALIRDVQAFAPHVDAFITDTFDPETGASGATGKTHDWAVSAALVHCSPRPVILAGGLHPENVRDAVLRVRPAGVDAHTGVEGPGGRKDEDLVKRFVAEARAGFALTATP</sequence>
<gene>
    <name evidence="9" type="primary">trpF</name>
    <name evidence="11" type="ordered locus">Dvul_0752</name>
</gene>
<evidence type="ECO:0000256" key="7">
    <source>
        <dbReference type="ARBA" id="ARBA00023141"/>
    </source>
</evidence>
<dbReference type="EMBL" id="CP000527">
    <property type="protein sequence ID" value="ABM27775.1"/>
    <property type="molecule type" value="Genomic_DNA"/>
</dbReference>
<dbReference type="Gene3D" id="3.20.20.70">
    <property type="entry name" value="Aldolase class I"/>
    <property type="match status" value="1"/>
</dbReference>
<dbReference type="KEGG" id="dvl:Dvul_0752"/>
<dbReference type="EC" id="5.3.1.24" evidence="3 9"/>
<dbReference type="GO" id="GO:0004640">
    <property type="term" value="F:phosphoribosylanthranilate isomerase activity"/>
    <property type="evidence" value="ECO:0007669"/>
    <property type="project" value="UniProtKB-UniRule"/>
</dbReference>
<evidence type="ECO:0000256" key="6">
    <source>
        <dbReference type="ARBA" id="ARBA00022822"/>
    </source>
</evidence>
<proteinExistence type="inferred from homology"/>
<dbReference type="AlphaFoldDB" id="A0A0H3A8I0"/>
<dbReference type="InterPro" id="IPR011060">
    <property type="entry name" value="RibuloseP-bd_barrel"/>
</dbReference>
<evidence type="ECO:0000256" key="3">
    <source>
        <dbReference type="ARBA" id="ARBA00012572"/>
    </source>
</evidence>
<keyword evidence="5 9" id="KW-0028">Amino-acid biosynthesis</keyword>
<dbReference type="HOGENOM" id="CLU_076364_2_1_7"/>
<dbReference type="PANTHER" id="PTHR42894">
    <property type="entry name" value="N-(5'-PHOSPHORIBOSYL)ANTHRANILATE ISOMERASE"/>
    <property type="match status" value="1"/>
</dbReference>
<evidence type="ECO:0000256" key="4">
    <source>
        <dbReference type="ARBA" id="ARBA00022272"/>
    </source>
</evidence>